<dbReference type="KEGG" id="cpsk:Q0N40_08350"/>
<dbReference type="HAMAP" id="MF_00313">
    <property type="entry name" value="Glutaminase"/>
    <property type="match status" value="1"/>
</dbReference>
<dbReference type="PROSITE" id="PS50801">
    <property type="entry name" value="STAS"/>
    <property type="match status" value="1"/>
</dbReference>
<dbReference type="PANTHER" id="PTHR12544:SF29">
    <property type="entry name" value="GLUTAMINASE"/>
    <property type="match status" value="1"/>
</dbReference>
<proteinExistence type="inferred from homology"/>
<dbReference type="InterPro" id="IPR036513">
    <property type="entry name" value="STAS_dom_sf"/>
</dbReference>
<evidence type="ECO:0000256" key="5">
    <source>
        <dbReference type="ARBA" id="ARBA00049534"/>
    </source>
</evidence>
<feature type="binding site" evidence="7">
    <location>
        <position position="260"/>
    </location>
    <ligand>
        <name>substrate</name>
    </ligand>
</feature>
<organism evidence="10 11">
    <name type="scientific">Corynebacterium pseudokroppenstedtii</name>
    <dbReference type="NCBI Taxonomy" id="2804917"/>
    <lineage>
        <taxon>Bacteria</taxon>
        <taxon>Bacillati</taxon>
        <taxon>Actinomycetota</taxon>
        <taxon>Actinomycetes</taxon>
        <taxon>Mycobacteriales</taxon>
        <taxon>Corynebacteriaceae</taxon>
        <taxon>Corynebacterium</taxon>
    </lineage>
</organism>
<dbReference type="Pfam" id="PF01740">
    <property type="entry name" value="STAS"/>
    <property type="match status" value="1"/>
</dbReference>
<evidence type="ECO:0000313" key="10">
    <source>
        <dbReference type="EMBL" id="WPF24537.1"/>
    </source>
</evidence>
<dbReference type="Gene3D" id="3.40.710.10">
    <property type="entry name" value="DD-peptidase/beta-lactamase superfamily"/>
    <property type="match status" value="1"/>
</dbReference>
<keyword evidence="7" id="KW-0007">Acetylation</keyword>
<gene>
    <name evidence="7" type="primary">glsA</name>
    <name evidence="10" type="ORF">Q0N40_08350</name>
</gene>
<feature type="binding site" evidence="7">
    <location>
        <position position="113"/>
    </location>
    <ligand>
        <name>substrate</name>
    </ligand>
</feature>
<feature type="domain" description="STAS" evidence="9">
    <location>
        <begin position="340"/>
        <end position="406"/>
    </location>
</feature>
<dbReference type="Pfam" id="PF04960">
    <property type="entry name" value="Glutaminase"/>
    <property type="match status" value="1"/>
</dbReference>
<sequence>MKSMVTDYLDEVLEDVRPGDRGAPASYIPELANVDPERFGVSLATIDGKVYGSGDTETEFTIQSIAKPFVYALALEDRGFRDVLKRVSVEPSGEAFNEVSLDEEGRPLNPMINAGALTTHSLVGGDDWTQGQRLQRIIDGLSAFAGRRLQVDERVCGSELDHAHRNLSIAHMLRSYDIFPQDPRVIVEGYTRSCSLLVSTRDLAIMAATLANKGINPITGEKVVSGRVVRQVLSVMTTCGMYDAAGDWVTQVGIPAKSGVAGGLIGALPGQIGVATFSPRLDEHGNSVRGVRLFERMSRDMGIHLMEVPPSVQTVIRNTTVLVQDLTDNEKAQGVKPQKIKVYSIQGSLRFAGAEKIVREFSSTTIKEPAVALDLTDVHALDGVARRMILEVARRLTLDGKRVYLIDPADVIPKPDPGDGGQVIVVQDRAELRAHQPEKRKKGKKGKSVKKGKKK</sequence>
<dbReference type="Proteomes" id="UP001174314">
    <property type="component" value="Chromosome"/>
</dbReference>
<evidence type="ECO:0000256" key="6">
    <source>
        <dbReference type="ARBA" id="ARBA00070405"/>
    </source>
</evidence>
<dbReference type="PANTHER" id="PTHR12544">
    <property type="entry name" value="GLUTAMINASE"/>
    <property type="match status" value="1"/>
</dbReference>
<dbReference type="Gene3D" id="3.30.750.24">
    <property type="entry name" value="STAS domain"/>
    <property type="match status" value="1"/>
</dbReference>
<comment type="subunit">
    <text evidence="2 7">Homotetramer.</text>
</comment>
<keyword evidence="11" id="KW-1185">Reference proteome</keyword>
<evidence type="ECO:0000256" key="3">
    <source>
        <dbReference type="ARBA" id="ARBA00012918"/>
    </source>
</evidence>
<feature type="binding site" evidence="7">
    <location>
        <position position="159"/>
    </location>
    <ligand>
        <name>substrate</name>
    </ligand>
</feature>
<dbReference type="AlphaFoldDB" id="A0AAU0PY84"/>
<dbReference type="EC" id="3.5.1.2" evidence="3 7"/>
<reference evidence="10 11" key="1">
    <citation type="submission" date="2023-10" db="EMBL/GenBank/DDBJ databases">
        <title>complete genome sequence of Corynebacterium pseudokroppenstedtii P15-C1.</title>
        <authorList>
            <person name="Bruggemann H."/>
            <person name="Poehlein A."/>
        </authorList>
    </citation>
    <scope>NUCLEOTIDE SEQUENCE [LARGE SCALE GENOMIC DNA]</scope>
    <source>
        <strain evidence="10 11">P15_C1</strain>
    </source>
</reference>
<dbReference type="InterPro" id="IPR002645">
    <property type="entry name" value="STAS_dom"/>
</dbReference>
<dbReference type="RefSeq" id="WP_221924325.1">
    <property type="nucleotide sequence ID" value="NZ_CP137757.1"/>
</dbReference>
<dbReference type="GO" id="GO:0006537">
    <property type="term" value="P:glutamate biosynthetic process"/>
    <property type="evidence" value="ECO:0007669"/>
    <property type="project" value="TreeGrafter"/>
</dbReference>
<feature type="binding site" evidence="7">
    <location>
        <position position="242"/>
    </location>
    <ligand>
        <name>substrate</name>
    </ligand>
</feature>
<dbReference type="InterPro" id="IPR012338">
    <property type="entry name" value="Beta-lactam/transpept-like"/>
</dbReference>
<protein>
    <recommendedName>
        <fullName evidence="6 7">Glutaminase</fullName>
        <ecNumber evidence="3 7">3.5.1.2</ecNumber>
    </recommendedName>
</protein>
<dbReference type="SUPFAM" id="SSF56601">
    <property type="entry name" value="beta-lactamase/transpeptidase-like"/>
    <property type="match status" value="1"/>
</dbReference>
<evidence type="ECO:0000256" key="4">
    <source>
        <dbReference type="ARBA" id="ARBA00022801"/>
    </source>
</evidence>
<feature type="binding site" evidence="7">
    <location>
        <position position="166"/>
    </location>
    <ligand>
        <name>substrate</name>
    </ligand>
</feature>
<dbReference type="NCBIfam" id="TIGR03814">
    <property type="entry name" value="Gln_ase"/>
    <property type="match status" value="1"/>
</dbReference>
<evidence type="ECO:0000256" key="1">
    <source>
        <dbReference type="ARBA" id="ARBA00011076"/>
    </source>
</evidence>
<dbReference type="InterPro" id="IPR015868">
    <property type="entry name" value="Glutaminase"/>
</dbReference>
<evidence type="ECO:0000256" key="7">
    <source>
        <dbReference type="HAMAP-Rule" id="MF_00313"/>
    </source>
</evidence>
<feature type="region of interest" description="Disordered" evidence="8">
    <location>
        <begin position="430"/>
        <end position="455"/>
    </location>
</feature>
<dbReference type="NCBIfam" id="NF002134">
    <property type="entry name" value="PRK00971.1-4"/>
    <property type="match status" value="1"/>
</dbReference>
<feature type="binding site" evidence="7">
    <location>
        <position position="190"/>
    </location>
    <ligand>
        <name>substrate</name>
    </ligand>
</feature>
<evidence type="ECO:0000313" key="11">
    <source>
        <dbReference type="Proteomes" id="UP001174314"/>
    </source>
</evidence>
<feature type="binding site" evidence="7">
    <location>
        <position position="64"/>
    </location>
    <ligand>
        <name>substrate</name>
    </ligand>
</feature>
<keyword evidence="4 7" id="KW-0378">Hydrolase</keyword>
<accession>A0AAU0PY84</accession>
<evidence type="ECO:0000256" key="8">
    <source>
        <dbReference type="SAM" id="MobiDB-lite"/>
    </source>
</evidence>
<feature type="compositionally biased region" description="Basic residues" evidence="8">
    <location>
        <begin position="438"/>
        <end position="455"/>
    </location>
</feature>
<name>A0AAU0PY84_9CORY</name>
<dbReference type="GO" id="GO:0004359">
    <property type="term" value="F:glutaminase activity"/>
    <property type="evidence" value="ECO:0007669"/>
    <property type="project" value="UniProtKB-UniRule"/>
</dbReference>
<comment type="similarity">
    <text evidence="1 7">Belongs to the glutaminase family.</text>
</comment>
<evidence type="ECO:0000259" key="9">
    <source>
        <dbReference type="PROSITE" id="PS50801"/>
    </source>
</evidence>
<comment type="catalytic activity">
    <reaction evidence="5 7">
        <text>L-glutamine + H2O = L-glutamate + NH4(+)</text>
        <dbReference type="Rhea" id="RHEA:15889"/>
        <dbReference type="ChEBI" id="CHEBI:15377"/>
        <dbReference type="ChEBI" id="CHEBI:28938"/>
        <dbReference type="ChEBI" id="CHEBI:29985"/>
        <dbReference type="ChEBI" id="CHEBI:58359"/>
        <dbReference type="EC" id="3.5.1.2"/>
    </reaction>
</comment>
<dbReference type="EMBL" id="CP137757">
    <property type="protein sequence ID" value="WPF24537.1"/>
    <property type="molecule type" value="Genomic_DNA"/>
</dbReference>
<dbReference type="GO" id="GO:0006543">
    <property type="term" value="P:L-glutamine catabolic process"/>
    <property type="evidence" value="ECO:0007669"/>
    <property type="project" value="TreeGrafter"/>
</dbReference>
<evidence type="ECO:0000256" key="2">
    <source>
        <dbReference type="ARBA" id="ARBA00011881"/>
    </source>
</evidence>
<dbReference type="SUPFAM" id="SSF52091">
    <property type="entry name" value="SpoIIaa-like"/>
    <property type="match status" value="1"/>
</dbReference>
<dbReference type="FunFam" id="3.40.710.10:FF:000005">
    <property type="entry name" value="Glutaminase"/>
    <property type="match status" value="1"/>
</dbReference>